<dbReference type="OrthoDB" id="219006at2759"/>
<protein>
    <recommendedName>
        <fullName evidence="3">O-fucosyltransferase family protein</fullName>
    </recommendedName>
</protein>
<accession>A0A9W7C900</accession>
<name>A0A9W7C900_9STRA</name>
<evidence type="ECO:0008006" key="3">
    <source>
        <dbReference type="Google" id="ProtNLM"/>
    </source>
</evidence>
<dbReference type="AlphaFoldDB" id="A0A9W7C900"/>
<dbReference type="EMBL" id="BRXY01000593">
    <property type="protein sequence ID" value="GMI02197.1"/>
    <property type="molecule type" value="Genomic_DNA"/>
</dbReference>
<keyword evidence="2" id="KW-1185">Reference proteome</keyword>
<comment type="caution">
    <text evidence="1">The sequence shown here is derived from an EMBL/GenBank/DDBJ whole genome shotgun (WGS) entry which is preliminary data.</text>
</comment>
<dbReference type="Proteomes" id="UP001165085">
    <property type="component" value="Unassembled WGS sequence"/>
</dbReference>
<gene>
    <name evidence="1" type="ORF">TrST_g14268</name>
</gene>
<evidence type="ECO:0000313" key="1">
    <source>
        <dbReference type="EMBL" id="GMI02197.1"/>
    </source>
</evidence>
<sequence>MRSHSLPKINIKCFVRKGGLVLVALLFITNHILDRDGLLFLPLFVYPVALYTTTDSGYAPNCCLANHLLRTLGRVEKGCSLARVGDWVLLPPDLDIGGAFRTELNVFTDDAVEELGRLAKDLLHCNLVSSSSVPSSVTRISYGHRNKFSAHPVLRAWLPSALSLPPLLKKAVLDCGGGNLSSTAAVHMRIESDWYNTAYSKNKDVPYCVMKQAEEGRWFCYSPAEILRSVKNSRNEMNAQALILLYSQPAEQFAEGTGEGPIETAKRMFPDLQIHHKSTSKACTAALSDLSYNAQAYVDLWIAVNSRIFIGTPDQSSFSSLAKEIRRGNGQETLSYSAVQRGKATVLLPCGVSGERCGLHSKNFLRRLNII</sequence>
<reference evidence="2" key="1">
    <citation type="journal article" date="2023" name="Commun. Biol.">
        <title>Genome analysis of Parmales, the sister group of diatoms, reveals the evolutionary specialization of diatoms from phago-mixotrophs to photoautotrophs.</title>
        <authorList>
            <person name="Ban H."/>
            <person name="Sato S."/>
            <person name="Yoshikawa S."/>
            <person name="Yamada K."/>
            <person name="Nakamura Y."/>
            <person name="Ichinomiya M."/>
            <person name="Sato N."/>
            <person name="Blanc-Mathieu R."/>
            <person name="Endo H."/>
            <person name="Kuwata A."/>
            <person name="Ogata H."/>
        </authorList>
    </citation>
    <scope>NUCLEOTIDE SEQUENCE [LARGE SCALE GENOMIC DNA]</scope>
    <source>
        <strain evidence="2">NIES 3701</strain>
    </source>
</reference>
<dbReference type="Gene3D" id="3.40.50.11350">
    <property type="match status" value="1"/>
</dbReference>
<evidence type="ECO:0000313" key="2">
    <source>
        <dbReference type="Proteomes" id="UP001165085"/>
    </source>
</evidence>
<proteinExistence type="predicted"/>
<organism evidence="1 2">
    <name type="scientific">Triparma strigata</name>
    <dbReference type="NCBI Taxonomy" id="1606541"/>
    <lineage>
        <taxon>Eukaryota</taxon>
        <taxon>Sar</taxon>
        <taxon>Stramenopiles</taxon>
        <taxon>Ochrophyta</taxon>
        <taxon>Bolidophyceae</taxon>
        <taxon>Parmales</taxon>
        <taxon>Triparmaceae</taxon>
        <taxon>Triparma</taxon>
    </lineage>
</organism>